<accession>A0A392WJI9</accession>
<proteinExistence type="predicted"/>
<evidence type="ECO:0000313" key="2">
    <source>
        <dbReference type="Proteomes" id="UP000265520"/>
    </source>
</evidence>
<reference evidence="1 2" key="1">
    <citation type="journal article" date="2018" name="Front. Plant Sci.">
        <title>Red Clover (Trifolium pratense) and Zigzag Clover (T. medium) - A Picture of Genomic Similarities and Differences.</title>
        <authorList>
            <person name="Dluhosova J."/>
            <person name="Istvanek J."/>
            <person name="Nedelnik J."/>
            <person name="Repkova J."/>
        </authorList>
    </citation>
    <scope>NUCLEOTIDE SEQUENCE [LARGE SCALE GENOMIC DNA]</scope>
    <source>
        <strain evidence="2">cv. 10/8</strain>
        <tissue evidence="1">Leaf</tissue>
    </source>
</reference>
<feature type="non-terminal residue" evidence="1">
    <location>
        <position position="37"/>
    </location>
</feature>
<organism evidence="1 2">
    <name type="scientific">Trifolium medium</name>
    <dbReference type="NCBI Taxonomy" id="97028"/>
    <lineage>
        <taxon>Eukaryota</taxon>
        <taxon>Viridiplantae</taxon>
        <taxon>Streptophyta</taxon>
        <taxon>Embryophyta</taxon>
        <taxon>Tracheophyta</taxon>
        <taxon>Spermatophyta</taxon>
        <taxon>Magnoliopsida</taxon>
        <taxon>eudicotyledons</taxon>
        <taxon>Gunneridae</taxon>
        <taxon>Pentapetalae</taxon>
        <taxon>rosids</taxon>
        <taxon>fabids</taxon>
        <taxon>Fabales</taxon>
        <taxon>Fabaceae</taxon>
        <taxon>Papilionoideae</taxon>
        <taxon>50 kb inversion clade</taxon>
        <taxon>NPAAA clade</taxon>
        <taxon>Hologalegina</taxon>
        <taxon>IRL clade</taxon>
        <taxon>Trifolieae</taxon>
        <taxon>Trifolium</taxon>
    </lineage>
</organism>
<evidence type="ECO:0000313" key="1">
    <source>
        <dbReference type="EMBL" id="MCI97790.1"/>
    </source>
</evidence>
<keyword evidence="2" id="KW-1185">Reference proteome</keyword>
<sequence length="37" mass="4240">MCCTEENKITLGVYVLWEEANVWWKNVKLRIGADGVA</sequence>
<dbReference type="AlphaFoldDB" id="A0A392WJI9"/>
<protein>
    <submittedName>
        <fullName evidence="1">Uncharacterized protein</fullName>
    </submittedName>
</protein>
<dbReference type="Proteomes" id="UP000265520">
    <property type="component" value="Unassembled WGS sequence"/>
</dbReference>
<name>A0A392WJI9_9FABA</name>
<dbReference type="EMBL" id="LXQA011454082">
    <property type="protein sequence ID" value="MCI97790.1"/>
    <property type="molecule type" value="Genomic_DNA"/>
</dbReference>
<comment type="caution">
    <text evidence="1">The sequence shown here is derived from an EMBL/GenBank/DDBJ whole genome shotgun (WGS) entry which is preliminary data.</text>
</comment>